<dbReference type="SMART" id="SM00545">
    <property type="entry name" value="JmjN"/>
    <property type="match status" value="1"/>
</dbReference>
<organism evidence="3 4">
    <name type="scientific">Cirrhinus mrigala</name>
    <name type="common">Mrigala</name>
    <dbReference type="NCBI Taxonomy" id="683832"/>
    <lineage>
        <taxon>Eukaryota</taxon>
        <taxon>Metazoa</taxon>
        <taxon>Chordata</taxon>
        <taxon>Craniata</taxon>
        <taxon>Vertebrata</taxon>
        <taxon>Euteleostomi</taxon>
        <taxon>Actinopterygii</taxon>
        <taxon>Neopterygii</taxon>
        <taxon>Teleostei</taxon>
        <taxon>Ostariophysi</taxon>
        <taxon>Cypriniformes</taxon>
        <taxon>Cyprinidae</taxon>
        <taxon>Labeoninae</taxon>
        <taxon>Labeonini</taxon>
        <taxon>Cirrhinus</taxon>
    </lineage>
</organism>
<feature type="region of interest" description="Disordered" evidence="1">
    <location>
        <begin position="1"/>
        <end position="96"/>
    </location>
</feature>
<dbReference type="InterPro" id="IPR003349">
    <property type="entry name" value="JmjN"/>
</dbReference>
<comment type="caution">
    <text evidence="3">The sequence shown here is derived from an EMBL/GenBank/DDBJ whole genome shotgun (WGS) entry which is preliminary data.</text>
</comment>
<reference evidence="3 4" key="1">
    <citation type="submission" date="2024-05" db="EMBL/GenBank/DDBJ databases">
        <title>Genome sequencing and assembly of Indian major carp, Cirrhinus mrigala (Hamilton, 1822).</title>
        <authorList>
            <person name="Mohindra V."/>
            <person name="Chowdhury L.M."/>
            <person name="Lal K."/>
            <person name="Jena J.K."/>
        </authorList>
    </citation>
    <scope>NUCLEOTIDE SEQUENCE [LARGE SCALE GENOMIC DNA]</scope>
    <source>
        <strain evidence="3">CM1030</strain>
        <tissue evidence="3">Blood</tissue>
    </source>
</reference>
<feature type="compositionally biased region" description="Polar residues" evidence="1">
    <location>
        <begin position="31"/>
        <end position="41"/>
    </location>
</feature>
<accession>A0ABD0NJT6</accession>
<evidence type="ECO:0000313" key="4">
    <source>
        <dbReference type="Proteomes" id="UP001529510"/>
    </source>
</evidence>
<protein>
    <recommendedName>
        <fullName evidence="2">JmjN domain-containing protein</fullName>
    </recommendedName>
</protein>
<keyword evidence="4" id="KW-1185">Reference proteome</keyword>
<dbReference type="EMBL" id="JAMKFB020000022">
    <property type="protein sequence ID" value="KAL0161590.1"/>
    <property type="molecule type" value="Genomic_DNA"/>
</dbReference>
<name>A0ABD0NJT6_CIRMR</name>
<proteinExistence type="predicted"/>
<evidence type="ECO:0000259" key="2">
    <source>
        <dbReference type="PROSITE" id="PS51183"/>
    </source>
</evidence>
<sequence>MDPSLPPDPNPEPEPAPGVTVQADVAHGSPVQPTLHSNPQPCQEPVLSPAQDPSPELTLNPEIKPEPSAPELTPEPPIPEPAPAPALGPPPAANSSYKIMTFRPTMEEFKDFGKYMAYIETQGAHRAGLAK</sequence>
<feature type="compositionally biased region" description="Pro residues" evidence="1">
    <location>
        <begin position="1"/>
        <end position="16"/>
    </location>
</feature>
<dbReference type="PROSITE" id="PS51183">
    <property type="entry name" value="JMJN"/>
    <property type="match status" value="1"/>
</dbReference>
<feature type="compositionally biased region" description="Pro residues" evidence="1">
    <location>
        <begin position="73"/>
        <end position="92"/>
    </location>
</feature>
<evidence type="ECO:0000313" key="3">
    <source>
        <dbReference type="EMBL" id="KAL0161590.1"/>
    </source>
</evidence>
<dbReference type="Proteomes" id="UP001529510">
    <property type="component" value="Unassembled WGS sequence"/>
</dbReference>
<feature type="domain" description="JmjN" evidence="2">
    <location>
        <begin position="99"/>
        <end position="131"/>
    </location>
</feature>
<dbReference type="AlphaFoldDB" id="A0ABD0NJT6"/>
<dbReference type="Gene3D" id="2.60.120.650">
    <property type="entry name" value="Cupin"/>
    <property type="match status" value="1"/>
</dbReference>
<gene>
    <name evidence="3" type="ORF">M9458_045315</name>
</gene>
<feature type="non-terminal residue" evidence="3">
    <location>
        <position position="131"/>
    </location>
</feature>
<evidence type="ECO:0000256" key="1">
    <source>
        <dbReference type="SAM" id="MobiDB-lite"/>
    </source>
</evidence>
<dbReference type="Pfam" id="PF02375">
    <property type="entry name" value="JmjN"/>
    <property type="match status" value="1"/>
</dbReference>